<dbReference type="PROSITE" id="PS50011">
    <property type="entry name" value="PROTEIN_KINASE_DOM"/>
    <property type="match status" value="1"/>
</dbReference>
<evidence type="ECO:0000256" key="6">
    <source>
        <dbReference type="SAM" id="MobiDB-lite"/>
    </source>
</evidence>
<dbReference type="Gene3D" id="1.25.40.10">
    <property type="entry name" value="Tetratricopeptide repeat domain"/>
    <property type="match status" value="2"/>
</dbReference>
<dbReference type="Pfam" id="PF13374">
    <property type="entry name" value="TPR_10"/>
    <property type="match status" value="1"/>
</dbReference>
<dbReference type="InterPro" id="IPR011009">
    <property type="entry name" value="Kinase-like_dom_sf"/>
</dbReference>
<dbReference type="InterPro" id="IPR017441">
    <property type="entry name" value="Protein_kinase_ATP_BS"/>
</dbReference>
<dbReference type="GO" id="GO:0004674">
    <property type="term" value="F:protein serine/threonine kinase activity"/>
    <property type="evidence" value="ECO:0007669"/>
    <property type="project" value="UniProtKB-EC"/>
</dbReference>
<keyword evidence="3 9" id="KW-0418">Kinase</keyword>
<dbReference type="Gene3D" id="3.30.200.20">
    <property type="entry name" value="Phosphorylase Kinase, domain 1"/>
    <property type="match status" value="1"/>
</dbReference>
<dbReference type="CDD" id="cd14014">
    <property type="entry name" value="STKc_PknB_like"/>
    <property type="match status" value="1"/>
</dbReference>
<evidence type="ECO:0000256" key="2">
    <source>
        <dbReference type="ARBA" id="ARBA00022741"/>
    </source>
</evidence>
<reference evidence="9 10" key="1">
    <citation type="submission" date="2019-08" db="EMBL/GenBank/DDBJ databases">
        <title>Deep-cultivation of Planctomycetes and their phenomic and genomic characterization uncovers novel biology.</title>
        <authorList>
            <person name="Wiegand S."/>
            <person name="Jogler M."/>
            <person name="Boedeker C."/>
            <person name="Pinto D."/>
            <person name="Vollmers J."/>
            <person name="Rivas-Marin E."/>
            <person name="Kohn T."/>
            <person name="Peeters S.H."/>
            <person name="Heuer A."/>
            <person name="Rast P."/>
            <person name="Oberbeckmann S."/>
            <person name="Bunk B."/>
            <person name="Jeske O."/>
            <person name="Meyerdierks A."/>
            <person name="Storesund J.E."/>
            <person name="Kallscheuer N."/>
            <person name="Luecker S."/>
            <person name="Lage O.M."/>
            <person name="Pohl T."/>
            <person name="Merkel B.J."/>
            <person name="Hornburger P."/>
            <person name="Mueller R.-W."/>
            <person name="Bruemmer F."/>
            <person name="Labrenz M."/>
            <person name="Spormann A.M."/>
            <person name="Op den Camp H."/>
            <person name="Overmann J."/>
            <person name="Amann R."/>
            <person name="Jetten M.S.M."/>
            <person name="Mascher T."/>
            <person name="Medema M.H."/>
            <person name="Devos D.P."/>
            <person name="Kaster A.-K."/>
            <person name="Ovreas L."/>
            <person name="Rohde M."/>
            <person name="Galperin M.Y."/>
            <person name="Jogler C."/>
        </authorList>
    </citation>
    <scope>NUCLEOTIDE SEQUENCE [LARGE SCALE GENOMIC DNA]</scope>
    <source>
        <strain evidence="9 10">OJF2</strain>
    </source>
</reference>
<evidence type="ECO:0000313" key="10">
    <source>
        <dbReference type="Proteomes" id="UP000324233"/>
    </source>
</evidence>
<keyword evidence="7" id="KW-0472">Membrane</keyword>
<dbReference type="InterPro" id="IPR008271">
    <property type="entry name" value="Ser/Thr_kinase_AS"/>
</dbReference>
<feature type="transmembrane region" description="Helical" evidence="7">
    <location>
        <begin position="405"/>
        <end position="427"/>
    </location>
</feature>
<name>A0A5B9WFY8_9BACT</name>
<feature type="region of interest" description="Disordered" evidence="6">
    <location>
        <begin position="960"/>
        <end position="979"/>
    </location>
</feature>
<dbReference type="OrthoDB" id="258731at2"/>
<dbReference type="RefSeq" id="WP_148598294.1">
    <property type="nucleotide sequence ID" value="NZ_CP042997.1"/>
</dbReference>
<dbReference type="EC" id="2.7.11.1" evidence="9"/>
<evidence type="ECO:0000256" key="5">
    <source>
        <dbReference type="PROSITE-ProRule" id="PRU10141"/>
    </source>
</evidence>
<dbReference type="Proteomes" id="UP000324233">
    <property type="component" value="Chromosome"/>
</dbReference>
<sequence>MNADPFDEEAIFQVARRIASPSARTAYLGQACGADAALRRRVERLLRVCEEEASFLDVPACAATTDRAAAAEAPAERIGPYRLMETIGEGGMGVVYVARQVEPVRRDVALKLIKPGMDSRAVVARFEAERQALALMDHPNIARVLDAGTTEQGRPYFVMELVRGIPITEYCDREQLSVPERLELFVLACRAVQHAHQKGVIHRDLKPSNILVTLHDGVPVPKVIDFGIAKAVGQSLTEKTIYTGFLQLVGTPLYMSPEQADLSGLDVDTRSDIYSLGVLLYELLTGTTPFDPATLRAAALDEMRRIIREEEPARPSTRLSSLGASLSTASARRKADPRRLVASLRGELDWVVMKALEKDRRRRFETANDLAADVMRYLNDQPVEACPPSPLYRFSKFARRNRPTLVAGLLVVLALLIGAGVSAWQAVRATRAERRAEARSQLARKAVDRMYTQVAEKWLSQQAKLTGLQREFLEEALAFYRQFADEQGEDLPAQLEALRARKRVAMIEEALGHDDRAEATYRAMTRELEALSARHPDDPSCGEELAWTLAQLAVVHSRHNRHRDAEDLERRSIRICETLVARAPGNRDYRYRLAVTLHNLGVTCADVGRNTEAEAAFVRAREMLTRLHEEAPDDGEVTAKLALTEDSVGRAWDRSGRHADAEAALRRSVGLYEQLLAVDRGNPGYRSGLAIGLINLNTVSSDRQQINDRDIRIIEILAKLAEEFPDRPRYRELLSISRSNHAITLKELGKLNEAKRVGGEAIATAERLAAEFPSIPDYRAMVADALDLMAVCQYEAGEVERGKQSARRAHEVWLPLMTAFPDRVDYRRKFAEFLTNEAQRRLIAADASRREPAEAVHLARRACEVNPGQELGWKWLGLAEYAAGNWDAAIRAEEKNIAIRAGDGWAFLYLVLASAHWRRGDPEKAREWYAKAASRIAAGGSLADTPPWLVDEASSLLGEAKIVEPRRPAPPGGPPKPAP</sequence>
<dbReference type="KEGG" id="agv:OJF2_75210"/>
<dbReference type="PROSITE" id="PS00108">
    <property type="entry name" value="PROTEIN_KINASE_ST"/>
    <property type="match status" value="1"/>
</dbReference>
<dbReference type="InterPro" id="IPR011990">
    <property type="entry name" value="TPR-like_helical_dom_sf"/>
</dbReference>
<keyword evidence="7" id="KW-1133">Transmembrane helix</keyword>
<evidence type="ECO:0000256" key="7">
    <source>
        <dbReference type="SAM" id="Phobius"/>
    </source>
</evidence>
<dbReference type="Gene3D" id="1.10.510.10">
    <property type="entry name" value="Transferase(Phosphotransferase) domain 1"/>
    <property type="match status" value="1"/>
</dbReference>
<feature type="domain" description="Protein kinase" evidence="8">
    <location>
        <begin position="81"/>
        <end position="378"/>
    </location>
</feature>
<keyword evidence="10" id="KW-1185">Reference proteome</keyword>
<dbReference type="EMBL" id="CP042997">
    <property type="protein sequence ID" value="QEH38911.1"/>
    <property type="molecule type" value="Genomic_DNA"/>
</dbReference>
<evidence type="ECO:0000256" key="4">
    <source>
        <dbReference type="ARBA" id="ARBA00022840"/>
    </source>
</evidence>
<dbReference type="InterPro" id="IPR000719">
    <property type="entry name" value="Prot_kinase_dom"/>
</dbReference>
<keyword evidence="7" id="KW-0812">Transmembrane</keyword>
<dbReference type="SUPFAM" id="SSF56112">
    <property type="entry name" value="Protein kinase-like (PK-like)"/>
    <property type="match status" value="1"/>
</dbReference>
<dbReference type="GO" id="GO:0005524">
    <property type="term" value="F:ATP binding"/>
    <property type="evidence" value="ECO:0007669"/>
    <property type="project" value="UniProtKB-UniRule"/>
</dbReference>
<keyword evidence="2 5" id="KW-0547">Nucleotide-binding</keyword>
<dbReference type="Pfam" id="PF00069">
    <property type="entry name" value="Pkinase"/>
    <property type="match status" value="1"/>
</dbReference>
<gene>
    <name evidence="9" type="primary">pknB_44</name>
    <name evidence="9" type="ORF">OJF2_75210</name>
</gene>
<evidence type="ECO:0000256" key="3">
    <source>
        <dbReference type="ARBA" id="ARBA00022777"/>
    </source>
</evidence>
<dbReference type="SMART" id="SM00220">
    <property type="entry name" value="S_TKc"/>
    <property type="match status" value="1"/>
</dbReference>
<keyword evidence="1 9" id="KW-0808">Transferase</keyword>
<feature type="compositionally biased region" description="Pro residues" evidence="6">
    <location>
        <begin position="968"/>
        <end position="979"/>
    </location>
</feature>
<dbReference type="PROSITE" id="PS00107">
    <property type="entry name" value="PROTEIN_KINASE_ATP"/>
    <property type="match status" value="1"/>
</dbReference>
<evidence type="ECO:0000259" key="8">
    <source>
        <dbReference type="PROSITE" id="PS50011"/>
    </source>
</evidence>
<organism evidence="9 10">
    <name type="scientific">Aquisphaera giovannonii</name>
    <dbReference type="NCBI Taxonomy" id="406548"/>
    <lineage>
        <taxon>Bacteria</taxon>
        <taxon>Pseudomonadati</taxon>
        <taxon>Planctomycetota</taxon>
        <taxon>Planctomycetia</taxon>
        <taxon>Isosphaerales</taxon>
        <taxon>Isosphaeraceae</taxon>
        <taxon>Aquisphaera</taxon>
    </lineage>
</organism>
<dbReference type="PANTHER" id="PTHR43289:SF6">
    <property type="entry name" value="SERINE_THREONINE-PROTEIN KINASE NEKL-3"/>
    <property type="match status" value="1"/>
</dbReference>
<evidence type="ECO:0000256" key="1">
    <source>
        <dbReference type="ARBA" id="ARBA00022679"/>
    </source>
</evidence>
<dbReference type="SUPFAM" id="SSF48452">
    <property type="entry name" value="TPR-like"/>
    <property type="match status" value="2"/>
</dbReference>
<dbReference type="AlphaFoldDB" id="A0A5B9WFY8"/>
<dbReference type="InterPro" id="IPR019734">
    <property type="entry name" value="TPR_rpt"/>
</dbReference>
<dbReference type="PANTHER" id="PTHR43289">
    <property type="entry name" value="MITOGEN-ACTIVATED PROTEIN KINASE KINASE KINASE 20-RELATED"/>
    <property type="match status" value="1"/>
</dbReference>
<accession>A0A5B9WFY8</accession>
<keyword evidence="4 5" id="KW-0067">ATP-binding</keyword>
<protein>
    <submittedName>
        <fullName evidence="9">Serine/threonine-protein kinase PknB</fullName>
        <ecNumber evidence="9">2.7.11.1</ecNumber>
    </submittedName>
</protein>
<proteinExistence type="predicted"/>
<dbReference type="Pfam" id="PF13181">
    <property type="entry name" value="TPR_8"/>
    <property type="match status" value="1"/>
</dbReference>
<evidence type="ECO:0000313" key="9">
    <source>
        <dbReference type="EMBL" id="QEH38911.1"/>
    </source>
</evidence>
<feature type="binding site" evidence="5">
    <location>
        <position position="111"/>
    </location>
    <ligand>
        <name>ATP</name>
        <dbReference type="ChEBI" id="CHEBI:30616"/>
    </ligand>
</feature>